<reference evidence="1" key="1">
    <citation type="journal article" date="2018" name="PLoS Negl. Trop. Dis.">
        <title>Sialome diversity of ticks revealed by RNAseq of single tick salivary glands.</title>
        <authorList>
            <person name="Perner J."/>
            <person name="Kropackova S."/>
            <person name="Kopacek P."/>
            <person name="Ribeiro J.M."/>
        </authorList>
    </citation>
    <scope>NUCLEOTIDE SEQUENCE</scope>
    <source>
        <strain evidence="1">Siblings of single egg batch collected in Ceske Budejovice</strain>
        <tissue evidence="1">Salivary glands</tissue>
    </source>
</reference>
<dbReference type="AlphaFoldDB" id="A0A147BBU0"/>
<accession>A0A147BBU0</accession>
<dbReference type="EMBL" id="GEGO01007158">
    <property type="protein sequence ID" value="JAR88246.1"/>
    <property type="molecule type" value="Transcribed_RNA"/>
</dbReference>
<sequence length="169" mass="19022">MSWCSRIPLEPALSCLSWILARTAGRQTVVCHCAVAVLWFLRATVATCPLAVKKVAAIFFLAPLDLPQSLGKTHMYAFFRDHAGRSRSFSHHVCHAPRVATLDSMHHPFAPFHPFQLSSFCQIVWQPVKLKFSQARVVMKNRRISRPANLQGFLNVAVSQLSILFDKPL</sequence>
<protein>
    <submittedName>
        <fullName evidence="1">Uncharacterized protein</fullName>
    </submittedName>
</protein>
<proteinExistence type="predicted"/>
<evidence type="ECO:0000313" key="1">
    <source>
        <dbReference type="EMBL" id="JAR88246.1"/>
    </source>
</evidence>
<organism evidence="1">
    <name type="scientific">Ixodes ricinus</name>
    <name type="common">Common tick</name>
    <name type="synonym">Acarus ricinus</name>
    <dbReference type="NCBI Taxonomy" id="34613"/>
    <lineage>
        <taxon>Eukaryota</taxon>
        <taxon>Metazoa</taxon>
        <taxon>Ecdysozoa</taxon>
        <taxon>Arthropoda</taxon>
        <taxon>Chelicerata</taxon>
        <taxon>Arachnida</taxon>
        <taxon>Acari</taxon>
        <taxon>Parasitiformes</taxon>
        <taxon>Ixodida</taxon>
        <taxon>Ixodoidea</taxon>
        <taxon>Ixodidae</taxon>
        <taxon>Ixodinae</taxon>
        <taxon>Ixodes</taxon>
    </lineage>
</organism>
<name>A0A147BBU0_IXORI</name>